<keyword evidence="1" id="KW-0175">Coiled coil</keyword>
<dbReference type="RefSeq" id="WP_146518957.1">
    <property type="nucleotide sequence ID" value="NZ_CP151726.1"/>
</dbReference>
<proteinExistence type="predicted"/>
<evidence type="ECO:0000256" key="2">
    <source>
        <dbReference type="SAM" id="Phobius"/>
    </source>
</evidence>
<sequence length="280" mass="31398">MRRRKREQTITLFSFQDIITGVAGVMLFVLLLLVVQLTIRTAAAAAKQDDDAVVVPEPPVSETEIAEARYEELEQSLQEMKTQLDELRQQSEALLHAAESNLDDKIAQTQAEIDELIRLADEQKRQAEQLAADIAAQEVSEQRESILERRGELQKKLETLEAERQRHAKGKLVAFRTASNQNVPMWVVDLRDLHADLFDVTDPSTVTSLDFERKDPPGVVMTQVASKLKEKTKSRNIILLLRPSVAGAGVLYMEAFRAVGFNVALELLDEDTLVTEPSLP</sequence>
<protein>
    <submittedName>
        <fullName evidence="3">Uncharacterized protein</fullName>
    </submittedName>
</protein>
<keyword evidence="2" id="KW-0812">Transmembrane</keyword>
<feature type="coiled-coil region" evidence="1">
    <location>
        <begin position="63"/>
        <end position="170"/>
    </location>
</feature>
<keyword evidence="2" id="KW-0472">Membrane</keyword>
<evidence type="ECO:0000313" key="4">
    <source>
        <dbReference type="Proteomes" id="UP000320176"/>
    </source>
</evidence>
<keyword evidence="2" id="KW-1133">Transmembrane helix</keyword>
<keyword evidence="4" id="KW-1185">Reference proteome</keyword>
<comment type="caution">
    <text evidence="3">The sequence shown here is derived from an EMBL/GenBank/DDBJ whole genome shotgun (WGS) entry which is preliminary data.</text>
</comment>
<feature type="transmembrane region" description="Helical" evidence="2">
    <location>
        <begin position="12"/>
        <end position="35"/>
    </location>
</feature>
<dbReference type="OrthoDB" id="263014at2"/>
<gene>
    <name evidence="3" type="ORF">Pla52n_14760</name>
</gene>
<evidence type="ECO:0000256" key="1">
    <source>
        <dbReference type="SAM" id="Coils"/>
    </source>
</evidence>
<reference evidence="3 4" key="1">
    <citation type="submission" date="2019-02" db="EMBL/GenBank/DDBJ databases">
        <title>Deep-cultivation of Planctomycetes and their phenomic and genomic characterization uncovers novel biology.</title>
        <authorList>
            <person name="Wiegand S."/>
            <person name="Jogler M."/>
            <person name="Boedeker C."/>
            <person name="Pinto D."/>
            <person name="Vollmers J."/>
            <person name="Rivas-Marin E."/>
            <person name="Kohn T."/>
            <person name="Peeters S.H."/>
            <person name="Heuer A."/>
            <person name="Rast P."/>
            <person name="Oberbeckmann S."/>
            <person name="Bunk B."/>
            <person name="Jeske O."/>
            <person name="Meyerdierks A."/>
            <person name="Storesund J.E."/>
            <person name="Kallscheuer N."/>
            <person name="Luecker S."/>
            <person name="Lage O.M."/>
            <person name="Pohl T."/>
            <person name="Merkel B.J."/>
            <person name="Hornburger P."/>
            <person name="Mueller R.-W."/>
            <person name="Bruemmer F."/>
            <person name="Labrenz M."/>
            <person name="Spormann A.M."/>
            <person name="Op Den Camp H."/>
            <person name="Overmann J."/>
            <person name="Amann R."/>
            <person name="Jetten M.S.M."/>
            <person name="Mascher T."/>
            <person name="Medema M.H."/>
            <person name="Devos D.P."/>
            <person name="Kaster A.-K."/>
            <person name="Ovreas L."/>
            <person name="Rohde M."/>
            <person name="Galperin M.Y."/>
            <person name="Jogler C."/>
        </authorList>
    </citation>
    <scope>NUCLEOTIDE SEQUENCE [LARGE SCALE GENOMIC DNA]</scope>
    <source>
        <strain evidence="3 4">Pla52n</strain>
    </source>
</reference>
<evidence type="ECO:0000313" key="3">
    <source>
        <dbReference type="EMBL" id="TWU05761.1"/>
    </source>
</evidence>
<organism evidence="3 4">
    <name type="scientific">Stieleria varia</name>
    <dbReference type="NCBI Taxonomy" id="2528005"/>
    <lineage>
        <taxon>Bacteria</taxon>
        <taxon>Pseudomonadati</taxon>
        <taxon>Planctomycetota</taxon>
        <taxon>Planctomycetia</taxon>
        <taxon>Pirellulales</taxon>
        <taxon>Pirellulaceae</taxon>
        <taxon>Stieleria</taxon>
    </lineage>
</organism>
<accession>A0A5C6B2K3</accession>
<dbReference type="Proteomes" id="UP000320176">
    <property type="component" value="Unassembled WGS sequence"/>
</dbReference>
<name>A0A5C6B2K3_9BACT</name>
<dbReference type="EMBL" id="SJPN01000002">
    <property type="protein sequence ID" value="TWU05761.1"/>
    <property type="molecule type" value="Genomic_DNA"/>
</dbReference>
<dbReference type="AlphaFoldDB" id="A0A5C6B2K3"/>